<accession>A0ACD5HFM5</accession>
<dbReference type="Proteomes" id="UP001195965">
    <property type="component" value="Chromosome"/>
</dbReference>
<keyword evidence="2" id="KW-1185">Reference proteome</keyword>
<protein>
    <submittedName>
        <fullName evidence="1">Sugar porter family MFS transporter</fullName>
    </submittedName>
</protein>
<name>A0ACD5HFM5_9PROT</name>
<reference evidence="1 2" key="1">
    <citation type="journal article" date="2021" name="ISME J.">
        <title>Genomic evolution of the class Acidithiobacillia: deep-branching Proteobacteria living in extreme acidic conditions.</title>
        <authorList>
            <person name="Moya-Beltran A."/>
            <person name="Beard S."/>
            <person name="Rojas-Villalobos C."/>
            <person name="Issotta F."/>
            <person name="Gallardo Y."/>
            <person name="Ulloa R."/>
            <person name="Giaveno A."/>
            <person name="Degli Esposti M."/>
            <person name="Johnson D.B."/>
            <person name="Quatrini R."/>
        </authorList>
    </citation>
    <scope>NUCLEOTIDE SEQUENCE [LARGE SCALE GENOMIC DNA]</scope>
    <source>
        <strain evidence="1 2">GG1-14</strain>
    </source>
</reference>
<dbReference type="EMBL" id="CP127526">
    <property type="protein sequence ID" value="XRI73559.1"/>
    <property type="molecule type" value="Genomic_DNA"/>
</dbReference>
<evidence type="ECO:0000313" key="2">
    <source>
        <dbReference type="Proteomes" id="UP001195965"/>
    </source>
</evidence>
<organism evidence="1 2">
    <name type="scientific">Acidithiobacillus montserratensis</name>
    <dbReference type="NCBI Taxonomy" id="2729135"/>
    <lineage>
        <taxon>Bacteria</taxon>
        <taxon>Pseudomonadati</taxon>
        <taxon>Pseudomonadota</taxon>
        <taxon>Acidithiobacillia</taxon>
        <taxon>Acidithiobacillales</taxon>
        <taxon>Acidithiobacillaceae</taxon>
        <taxon>Acidithiobacillus</taxon>
    </lineage>
</organism>
<evidence type="ECO:0000313" key="1">
    <source>
        <dbReference type="EMBL" id="XRI73559.1"/>
    </source>
</evidence>
<gene>
    <name evidence="1" type="ORF">HHS34_014110</name>
</gene>
<proteinExistence type="predicted"/>
<sequence>MVQPEGSVKHRDRRFVLIAVIAGLGGLLFGYGTGVVAGVLLFLAHDFQLNGSLQGLFVAVALAGAALGAAIAGMLADAWGRRRVLLATAALFVLGSLLAALANTVLLLFLGRVLVGLAIGLASTVTPLYLAEITTPARRGAIVTINQLYISIGIFVAYGVNLLFADLASGWRWMLGLGALPALLLFVGMWVLPESPRWLIKQGLAARAEAALQYLRSTTQVTEELISLRQGGAEIAARSTSLPTLFRNPKLRRMMIIGLGLAVFQQVTGINVVLYFAPKIFQETGLSSPFMAILATGGIGLVNVLATILAMRFLDSLGRRKLLLWGLWGMLISLLLLSAGFLLPLQSVAGAILIVLISAVFVAFFAMSIGPVFWLLISEIFPQAVRGRGMSLATVVNWLANMLVAGVFLDLVGAIGRSGTFLIYAAMTLLAIVFTLKMVPETKGLSLEQIEQQFISNPE</sequence>